<protein>
    <submittedName>
        <fullName evidence="1">Uncharacterized protein</fullName>
    </submittedName>
</protein>
<organism evidence="1 2">
    <name type="scientific">Caerostris extrusa</name>
    <name type="common">Bark spider</name>
    <name type="synonym">Caerostris bankana</name>
    <dbReference type="NCBI Taxonomy" id="172846"/>
    <lineage>
        <taxon>Eukaryota</taxon>
        <taxon>Metazoa</taxon>
        <taxon>Ecdysozoa</taxon>
        <taxon>Arthropoda</taxon>
        <taxon>Chelicerata</taxon>
        <taxon>Arachnida</taxon>
        <taxon>Araneae</taxon>
        <taxon>Araneomorphae</taxon>
        <taxon>Entelegynae</taxon>
        <taxon>Araneoidea</taxon>
        <taxon>Araneidae</taxon>
        <taxon>Caerostris</taxon>
    </lineage>
</organism>
<dbReference type="EMBL" id="BPLR01015267">
    <property type="protein sequence ID" value="GIY74867.1"/>
    <property type="molecule type" value="Genomic_DNA"/>
</dbReference>
<evidence type="ECO:0000313" key="2">
    <source>
        <dbReference type="Proteomes" id="UP001054945"/>
    </source>
</evidence>
<keyword evidence="2" id="KW-1185">Reference proteome</keyword>
<evidence type="ECO:0000313" key="1">
    <source>
        <dbReference type="EMBL" id="GIY74867.1"/>
    </source>
</evidence>
<sequence length="158" mass="18806">MEPQSVRQQNFNQRFTKVKASCKFISRKERKHVARLGSEQRIKSRPSFKRGCSEIRSSEEENKSCRLRLQIRIQIRRKSHTLQIRIQKRKSHTLQIHVQKRKSHTLQIRVLKKKSFINDDPSFSEEYINIKNPNFDKGSINIVDQNYEETCINVIGLK</sequence>
<reference evidence="1 2" key="1">
    <citation type="submission" date="2021-06" db="EMBL/GenBank/DDBJ databases">
        <title>Caerostris extrusa draft genome.</title>
        <authorList>
            <person name="Kono N."/>
            <person name="Arakawa K."/>
        </authorList>
    </citation>
    <scope>NUCLEOTIDE SEQUENCE [LARGE SCALE GENOMIC DNA]</scope>
</reference>
<name>A0AAV4VWX8_CAEEX</name>
<comment type="caution">
    <text evidence="1">The sequence shown here is derived from an EMBL/GenBank/DDBJ whole genome shotgun (WGS) entry which is preliminary data.</text>
</comment>
<proteinExistence type="predicted"/>
<dbReference type="AlphaFoldDB" id="A0AAV4VWX8"/>
<gene>
    <name evidence="1" type="ORF">CEXT_281541</name>
</gene>
<dbReference type="Proteomes" id="UP001054945">
    <property type="component" value="Unassembled WGS sequence"/>
</dbReference>
<accession>A0AAV4VWX8</accession>